<feature type="compositionally biased region" description="Polar residues" evidence="1">
    <location>
        <begin position="3321"/>
        <end position="3330"/>
    </location>
</feature>
<feature type="compositionally biased region" description="Low complexity" evidence="1">
    <location>
        <begin position="3298"/>
        <end position="3311"/>
    </location>
</feature>
<feature type="compositionally biased region" description="Basic and acidic residues" evidence="1">
    <location>
        <begin position="136"/>
        <end position="151"/>
    </location>
</feature>
<feature type="compositionally biased region" description="Polar residues" evidence="1">
    <location>
        <begin position="3250"/>
        <end position="3261"/>
    </location>
</feature>
<protein>
    <submittedName>
        <fullName evidence="2">Uncharacterized protein</fullName>
    </submittedName>
</protein>
<feature type="region of interest" description="Disordered" evidence="1">
    <location>
        <begin position="241"/>
        <end position="285"/>
    </location>
</feature>
<feature type="region of interest" description="Disordered" evidence="1">
    <location>
        <begin position="1479"/>
        <end position="1504"/>
    </location>
</feature>
<sequence>MEEGFNNANNPFGVTNGSTTDNIIQPRSENLLLNTDKFKQNGTDVSPPEEFFEKSNGKRRASEFDDDDEFGPETDVDTVDDLLSPGLKDEVPKSFADGFPSPNNNPLMEGGVFNPFMEHQEKAALEMEKNMRKRETRDLFDDDEMIGRDETPTPPADAVHDVSGLVDSESDEDEWNYIKGEEANKENISPQPEKEVADIPEEDDTMSQLNPNAAEFVPVSPTRSIPSPACRMLINDPIVSQSPKKANDIDISLPNPKDFEREVKSRPSEVDSCNNGHKEDDDHNTSMDLIENILNGKNIDEIPEFQPGSTPKKVFQNEEFHFGPNAAPFSPKLLDQSEALSTKALFGDESSLATVDTSFNESASQDLNILNKESDPMSMSIYADKGESNPFDLDKVQQLPDDLDEFLKEPDNDTTFNETISDLPDHCPLEDLKNNDDILKTTDIDKPSYDDEEKELASPLETEKELINSEENLLEEFCHLPQKPQEFITNIISDSSEVSDLLRTGPENIPAEVELLPTVDLQPFENLSDSNVGLSNVSSERILDSNAESSEKLSDSNIEISNISSEQFRDSSIDISHLVPEKLSDPSVEDSTLLDKSDANIEYLPTEPKPVFNLKSTESSNPGFETESETFEGLQDAVSARSEQLHVDFSAFERPESIPSVCDLEESKSPMPEEPMSAGSEDFTRPEFIQQAQDRFEDLCKPLESPQEEITSSVKDDLSEEQAVFDIAKFASQDEIVKDTFVEKDDVNDIVLHEAPVLEEKEFVKEEAIPPSEPQEELLPLEISSPKLCVCPPKLKEEPEIPFDIKTENISPEFAESAIVTPSEESKTEELIVAQSKNTHSTDNKNVKPLKANVPKVLHDNFEQPRKIRPQVTDYLKNELPICAVLENQDILQDKTTLVPRTFSEKFKCEMPLITSTKSKSKTKISDVCPLSDPISTNLIPKPILDTFKLIMPQTPLASAIAMENKMQKLITPAMGEFNEELRKEHLNDSEMCKSPIDQLKPENIKDQLKCKSLNFIEKELKTLEKGRLMDKASIGKLSALFNQKTEQEIESFDKQTKQICNELVAELSKIVSESNSSKSSVCGNSKYIRPFEIVPEKCLVGDKSESTKSKAKLVLKSELVCSQHVSSVCGCIKSVPNISNIESVHEYTKLNKEFSDLQIKSPILTLGEIYQELQNKKHTSNTDSRITSNLSKDLVKIIDNHLYQTVSNNSGIPQNYDELKIELHSAIHDTEENVDELISEETINTLFLKPRVFDAENSELFVNKNNYYRPDYNYSCLLHDTEQKEDSSLDVKTELIHTENQLACDYSYRLPTGTDQKDSSSDVETESVLFPTFKKQLEGKEKESWSNNKSESHLRKEVHFVSSTCEQVLGQSTKSDEKKVRFSKTEIVCSPSYETQSSEISAQCSVNISAFEEQKDFSSGDKTKSDLKISILVCGKPEVFNDSENVESVLSKDVHLITPKSIPNKICVTNKSYDDSLGVNNQPDSYSYSSQSSEEQKNDDTESTYSLEFLVEDHYVPVCDYSYIPDFIDHNNVRNITNNAEVIIDDSYQLLNDYSYLITFGKHKQEEEVKNDNVESTQDIHCPNCVDSYHMNVEEYIQGNELKHDNIESFMEGISSSVCDYLYVINFKERKQEIYNKNDNVESLSEVIYHPVCDYSFLPTFEEHNQENEPKNNYVESLTEDIYQPVCDYSYHPSFEEYKQENESNKGYVDESLTESCYPVCDYSHPPTFEEQKQEKEPEEENVEFLNEGIYNPVCDYSYSPTFGEHKQEMETKIDYIEPLTEGINNLVCDYSYLPSFEEQKQEKEPEEENFEFLNEDIYIPVSDYSCSPTLGEYKQEIETKIESEGINNPICDYSYLPPFEEHKQEKESEEENFEFLNESIYIPVCDYSYSPTLGEHKQENDTKIEYIEPLAEGINNPVCDYSCSPTSGDHKQGNETKIEYIEPLAEGINNLVCDYSYLPSFEEQKQEKEPEEKNFEFLNEDISIPVSNYSYSPTLGEHKQENETKIAEGINNPVCDYSCSPTSGDHKQENDTKIEYIEPLAEGMNNPVCDYSYLPFFEEQNQEKKPEEENFEFLNEDISVPVSDYLYSPTLGEHKQENETKIEYIKPLAEGINNSVCDYSCSPTSGDHKQEKTKIEYIEPLAEGINNPVCDYSYLPSFEEHKEENEYIEPIAESNSNPVCDYLYLSSFEEHKQEKEPEKENFEIHNEGLYNPVCDYSYLSSVEEHKQEKEPEKENFEILNGGIYNPVCDYSYSPTFGEQKQEIETKIDYIEPLAEGINNPVCDYSYLPSFEEHKQEKKSEEENFEFLNEGIYNPICDYSCSLPFGEHKQEIKSKIKYIEPLAEGINNLVCDYSYLPSFEEHKQEKEPEEDNFEFLNEGIYNPVCDYSYSPIHLEYKQETKPKNDYIEPLTKGINNPVCNYSHLPIFEEQEKSAEENYEFLNEGVYNPVCDYLKTKERRHEKDSSNDDYGEYHTQCIQPVCHYENEYFTDSNYHPVCDYSYQLSIEEQEQDKEPIFKSYIQDIYHPVCDYSYTPPLEYKQENDSLHEYETIYQPVCDYSYIFPIEQHKQENDLENDSAQDAVIFTETATVGKKVNFVQNSDEPIETKDQVIEPEIVCTKVSKKLEDFEISIVKGSYQPICDYSYLLPTLEEKQEKESASGDKSESKLIKLVNFDKEADTIQTSKLKTDEPSQENKLQMSKLVIVYTLRSDVSNDLKNNKSSEIKDANNYKPVYDYSFSVHTSEEHEEEFSIGGTYKPVCDYSYLLSTLEEQKEGSLSGAESNPILTSKDPNISSDPEHNSKMPVSDNTHNLLKFLGNKVDGIATIECISDALAKKKNTEEFLAENVDQHTSEELTKCENDKVLNVNQNITSDVEEPEKEDNNVLEYTNMSQLAESELVNRVAATNECANPEVVPMSILLPDDLKFELISSDKREDNIPEKPICKEIDNKKMEKEPHLSPVSSEEHPTCVYDLSKHIDSAELHEGPLSTEEVQKITELATETTAETLKLKSSELSIDILNGHKPKSQTRDKLELCVGDKPNQTKSEKDIKKIKILYPGSKFMETYNPSSSLLQGNLSANPDSSSISQETLDKFLVAFRQKLVEILVSALLNFKIALVEEMKNIKGINSDALLSHVIENVQANNTRLGNVIEWILSEDDEPAKEQLSETQEIAAEMTAIGVASTIAAGAALTAVLSDTKPKEEEKHEVKESDAVKKTPLKTTPSKEKNLAVNAKSSAKSPAVSSKALPKTGSATTTPKLSARSSKAPTPKTGPTKTSPAATKQLTPVATTKHSTPSVALKSTPKTSLSKTPTKPQPIKSTEKITNGETKTSARPPITRKPAVDPMSKMNSKSTTSTSAPPSRSNVSKFGAKPQQITVTKAPVPPRITPPTSARPISSTTRRAPATTKLPTGTTTEKPTSLGATKPLATARAAPKPAPAVPLKLKPSTTAPTKPRVPLSSKPISKVQPDTEKQIKDSANKITASRSVTQKTGATSARTASSVKNVTSTIHKAETKMFKIFNRSMK</sequence>
<feature type="compositionally biased region" description="Basic and acidic residues" evidence="1">
    <location>
        <begin position="276"/>
        <end position="285"/>
    </location>
</feature>
<organism evidence="2 3">
    <name type="scientific">Psylliodes chrysocephalus</name>
    <dbReference type="NCBI Taxonomy" id="3402493"/>
    <lineage>
        <taxon>Eukaryota</taxon>
        <taxon>Metazoa</taxon>
        <taxon>Ecdysozoa</taxon>
        <taxon>Arthropoda</taxon>
        <taxon>Hexapoda</taxon>
        <taxon>Insecta</taxon>
        <taxon>Pterygota</taxon>
        <taxon>Neoptera</taxon>
        <taxon>Endopterygota</taxon>
        <taxon>Coleoptera</taxon>
        <taxon>Polyphaga</taxon>
        <taxon>Cucujiformia</taxon>
        <taxon>Chrysomeloidea</taxon>
        <taxon>Chrysomelidae</taxon>
        <taxon>Galerucinae</taxon>
        <taxon>Alticini</taxon>
        <taxon>Psylliodes</taxon>
    </lineage>
</organism>
<accession>A0A9P0G8E7</accession>
<feature type="compositionally biased region" description="Polar residues" evidence="1">
    <location>
        <begin position="3282"/>
        <end position="3295"/>
    </location>
</feature>
<feature type="compositionally biased region" description="Polar residues" evidence="1">
    <location>
        <begin position="3387"/>
        <end position="3399"/>
    </location>
</feature>
<feature type="compositionally biased region" description="Acidic residues" evidence="1">
    <location>
        <begin position="64"/>
        <end position="80"/>
    </location>
</feature>
<feature type="compositionally biased region" description="Low complexity" evidence="1">
    <location>
        <begin position="3404"/>
        <end position="3444"/>
    </location>
</feature>
<proteinExistence type="predicted"/>
<feature type="region of interest" description="Disordered" evidence="1">
    <location>
        <begin position="1"/>
        <end position="22"/>
    </location>
</feature>
<feature type="compositionally biased region" description="Basic and acidic residues" evidence="1">
    <location>
        <begin position="257"/>
        <end position="269"/>
    </location>
</feature>
<gene>
    <name evidence="2" type="ORF">PSYICH_LOCUS1629</name>
</gene>
<feature type="region of interest" description="Disordered" evidence="1">
    <location>
        <begin position="136"/>
        <end position="172"/>
    </location>
</feature>
<evidence type="ECO:0000313" key="3">
    <source>
        <dbReference type="Proteomes" id="UP001153636"/>
    </source>
</evidence>
<feature type="compositionally biased region" description="Basic and acidic residues" evidence="1">
    <location>
        <begin position="3197"/>
        <end position="3214"/>
    </location>
</feature>
<feature type="compositionally biased region" description="Low complexity" evidence="1">
    <location>
        <begin position="3344"/>
        <end position="3362"/>
    </location>
</feature>
<feature type="region of interest" description="Disordered" evidence="1">
    <location>
        <begin position="2775"/>
        <end position="2801"/>
    </location>
</feature>
<reference evidence="2" key="1">
    <citation type="submission" date="2022-01" db="EMBL/GenBank/DDBJ databases">
        <authorList>
            <person name="King R."/>
        </authorList>
    </citation>
    <scope>NUCLEOTIDE SEQUENCE</scope>
</reference>
<feature type="region of interest" description="Disordered" evidence="1">
    <location>
        <begin position="3196"/>
        <end position="3498"/>
    </location>
</feature>
<feature type="compositionally biased region" description="Polar residues" evidence="1">
    <location>
        <begin position="3477"/>
        <end position="3498"/>
    </location>
</feature>
<feature type="compositionally biased region" description="Low complexity" evidence="1">
    <location>
        <begin position="3262"/>
        <end position="3281"/>
    </location>
</feature>
<dbReference type="EMBL" id="OV651822">
    <property type="protein sequence ID" value="CAH1100492.1"/>
    <property type="molecule type" value="Genomic_DNA"/>
</dbReference>
<feature type="region of interest" description="Disordered" evidence="1">
    <location>
        <begin position="38"/>
        <end position="112"/>
    </location>
</feature>
<name>A0A9P0G8E7_9CUCU</name>
<dbReference type="OrthoDB" id="416093at2759"/>
<feature type="compositionally biased region" description="Low complexity" evidence="1">
    <location>
        <begin position="3229"/>
        <end position="3248"/>
    </location>
</feature>
<feature type="compositionally biased region" description="Basic and acidic residues" evidence="1">
    <location>
        <begin position="51"/>
        <end position="63"/>
    </location>
</feature>
<evidence type="ECO:0000313" key="2">
    <source>
        <dbReference type="EMBL" id="CAH1100492.1"/>
    </source>
</evidence>
<keyword evidence="3" id="KW-1185">Reference proteome</keyword>
<feature type="compositionally biased region" description="Polar residues" evidence="1">
    <location>
        <begin position="2779"/>
        <end position="2795"/>
    </location>
</feature>
<evidence type="ECO:0000256" key="1">
    <source>
        <dbReference type="SAM" id="MobiDB-lite"/>
    </source>
</evidence>
<feature type="region of interest" description="Disordered" evidence="1">
    <location>
        <begin position="664"/>
        <end position="684"/>
    </location>
</feature>
<dbReference type="Proteomes" id="UP001153636">
    <property type="component" value="Chromosome 10"/>
</dbReference>
<feature type="compositionally biased region" description="Basic and acidic residues" evidence="1">
    <location>
        <begin position="3466"/>
        <end position="3476"/>
    </location>
</feature>